<dbReference type="AlphaFoldDB" id="A0A8J3D812"/>
<feature type="domain" description="DNA/RNA non-specific endonuclease/pyrophosphatase/phosphodiesterase" evidence="1">
    <location>
        <begin position="5"/>
        <end position="47"/>
    </location>
</feature>
<comment type="caution">
    <text evidence="2">The sequence shown here is derived from an EMBL/GenBank/DDBJ whole genome shotgun (WGS) entry which is preliminary data.</text>
</comment>
<dbReference type="Gene3D" id="3.40.570.10">
    <property type="entry name" value="Extracellular Endonuclease, subunit A"/>
    <property type="match status" value="1"/>
</dbReference>
<dbReference type="InterPro" id="IPR001604">
    <property type="entry name" value="Endo_G_ENPP1-like_dom"/>
</dbReference>
<gene>
    <name evidence="2" type="ORF">GCM10007390_47750</name>
</gene>
<accession>A0A8J3D812</accession>
<protein>
    <recommendedName>
        <fullName evidence="1">DNA/RNA non-specific endonuclease/pyrophosphatase/phosphodiesterase domain-containing protein</fullName>
    </recommendedName>
</protein>
<name>A0A8J3D812_9BACT</name>
<dbReference type="InterPro" id="IPR044929">
    <property type="entry name" value="DNA/RNA_non-sp_Endonuclease_sf"/>
</dbReference>
<evidence type="ECO:0000313" key="2">
    <source>
        <dbReference type="EMBL" id="GHB86590.1"/>
    </source>
</evidence>
<dbReference type="EMBL" id="BMXF01000007">
    <property type="protein sequence ID" value="GHB86590.1"/>
    <property type="molecule type" value="Genomic_DNA"/>
</dbReference>
<evidence type="ECO:0000259" key="1">
    <source>
        <dbReference type="Pfam" id="PF01223"/>
    </source>
</evidence>
<keyword evidence="3" id="KW-1185">Reference proteome</keyword>
<dbReference type="GO" id="GO:0003676">
    <property type="term" value="F:nucleic acid binding"/>
    <property type="evidence" value="ECO:0007669"/>
    <property type="project" value="InterPro"/>
</dbReference>
<dbReference type="SUPFAM" id="SSF54060">
    <property type="entry name" value="His-Me finger endonucleases"/>
    <property type="match status" value="1"/>
</dbReference>
<proteinExistence type="predicted"/>
<organism evidence="2 3">
    <name type="scientific">Persicitalea jodogahamensis</name>
    <dbReference type="NCBI Taxonomy" id="402147"/>
    <lineage>
        <taxon>Bacteria</taxon>
        <taxon>Pseudomonadati</taxon>
        <taxon>Bacteroidota</taxon>
        <taxon>Cytophagia</taxon>
        <taxon>Cytophagales</taxon>
        <taxon>Spirosomataceae</taxon>
        <taxon>Persicitalea</taxon>
    </lineage>
</organism>
<evidence type="ECO:0000313" key="3">
    <source>
        <dbReference type="Proteomes" id="UP000598271"/>
    </source>
</evidence>
<dbReference type="GO" id="GO:0016787">
    <property type="term" value="F:hydrolase activity"/>
    <property type="evidence" value="ECO:0007669"/>
    <property type="project" value="InterPro"/>
</dbReference>
<dbReference type="InterPro" id="IPR044925">
    <property type="entry name" value="His-Me_finger_sf"/>
</dbReference>
<dbReference type="Proteomes" id="UP000598271">
    <property type="component" value="Unassembled WGS sequence"/>
</dbReference>
<sequence length="48" mass="5531">MAVPDYTSTAPNNSATFLMTNMTLQAPQLNRKPWARFKDYRRTLAKNV</sequence>
<dbReference type="RefSeq" id="WP_189568308.1">
    <property type="nucleotide sequence ID" value="NZ_BMXF01000007.1"/>
</dbReference>
<dbReference type="Pfam" id="PF01223">
    <property type="entry name" value="Endonuclease_NS"/>
    <property type="match status" value="1"/>
</dbReference>
<dbReference type="GO" id="GO:0046872">
    <property type="term" value="F:metal ion binding"/>
    <property type="evidence" value="ECO:0007669"/>
    <property type="project" value="InterPro"/>
</dbReference>
<reference evidence="2 3" key="1">
    <citation type="journal article" date="2014" name="Int. J. Syst. Evol. Microbiol.">
        <title>Complete genome sequence of Corynebacterium casei LMG S-19264T (=DSM 44701T), isolated from a smear-ripened cheese.</title>
        <authorList>
            <consortium name="US DOE Joint Genome Institute (JGI-PGF)"/>
            <person name="Walter F."/>
            <person name="Albersmeier A."/>
            <person name="Kalinowski J."/>
            <person name="Ruckert C."/>
        </authorList>
    </citation>
    <scope>NUCLEOTIDE SEQUENCE [LARGE SCALE GENOMIC DNA]</scope>
    <source>
        <strain evidence="2 3">KCTC 12866</strain>
    </source>
</reference>